<organism evidence="1 2">
    <name type="scientific">Lithospermum erythrorhizon</name>
    <name type="common">Purple gromwell</name>
    <name type="synonym">Lithospermum officinale var. erythrorhizon</name>
    <dbReference type="NCBI Taxonomy" id="34254"/>
    <lineage>
        <taxon>Eukaryota</taxon>
        <taxon>Viridiplantae</taxon>
        <taxon>Streptophyta</taxon>
        <taxon>Embryophyta</taxon>
        <taxon>Tracheophyta</taxon>
        <taxon>Spermatophyta</taxon>
        <taxon>Magnoliopsida</taxon>
        <taxon>eudicotyledons</taxon>
        <taxon>Gunneridae</taxon>
        <taxon>Pentapetalae</taxon>
        <taxon>asterids</taxon>
        <taxon>lamiids</taxon>
        <taxon>Boraginales</taxon>
        <taxon>Boraginaceae</taxon>
        <taxon>Boraginoideae</taxon>
        <taxon>Lithospermeae</taxon>
        <taxon>Lithospermum</taxon>
    </lineage>
</organism>
<dbReference type="PANTHER" id="PTHR34222:SF79">
    <property type="entry name" value="RETROVIRUS-RELATED POL POLYPROTEIN FROM TRANSPOSON TNT 1-94"/>
    <property type="match status" value="1"/>
</dbReference>
<keyword evidence="2" id="KW-1185">Reference proteome</keyword>
<evidence type="ECO:0000313" key="2">
    <source>
        <dbReference type="Proteomes" id="UP001454036"/>
    </source>
</evidence>
<proteinExistence type="predicted"/>
<evidence type="ECO:0000313" key="1">
    <source>
        <dbReference type="EMBL" id="GAA0184839.1"/>
    </source>
</evidence>
<name>A0AAV3RTU5_LITER</name>
<dbReference type="AlphaFoldDB" id="A0AAV3RTU5"/>
<gene>
    <name evidence="1" type="ORF">LIER_32127</name>
</gene>
<evidence type="ECO:0008006" key="3">
    <source>
        <dbReference type="Google" id="ProtNLM"/>
    </source>
</evidence>
<comment type="caution">
    <text evidence="1">The sequence shown here is derived from an EMBL/GenBank/DDBJ whole genome shotgun (WGS) entry which is preliminary data.</text>
</comment>
<dbReference type="EMBL" id="BAABME010012210">
    <property type="protein sequence ID" value="GAA0184839.1"/>
    <property type="molecule type" value="Genomic_DNA"/>
</dbReference>
<accession>A0AAV3RTU5</accession>
<protein>
    <recommendedName>
        <fullName evidence="3">Polyprotein</fullName>
    </recommendedName>
</protein>
<dbReference type="PANTHER" id="PTHR34222">
    <property type="entry name" value="GAG_PRE-INTEGRS DOMAIN-CONTAINING PROTEIN"/>
    <property type="match status" value="1"/>
</dbReference>
<dbReference type="Proteomes" id="UP001454036">
    <property type="component" value="Unassembled WGS sequence"/>
</dbReference>
<reference evidence="1 2" key="1">
    <citation type="submission" date="2024-01" db="EMBL/GenBank/DDBJ databases">
        <title>The complete chloroplast genome sequence of Lithospermum erythrorhizon: insights into the phylogenetic relationship among Boraginaceae species and the maternal lineages of purple gromwells.</title>
        <authorList>
            <person name="Okada T."/>
            <person name="Watanabe K."/>
        </authorList>
    </citation>
    <scope>NUCLEOTIDE SEQUENCE [LARGE SCALE GENOMIC DNA]</scope>
</reference>
<sequence length="142" mass="16785">MSLVVYYSKLKRLWDEFNELEPPTMFTYVSKASVMVSQVKKKGTMGTTMSFLEIADGNYAIYVKPFLDNNNKSYKKWKEKKNLQRCDHCDMRGHTKDTCFKLKGYPQGFANRNQKMRFQNTRNFNDNRNDSQRSYDVANVCK</sequence>